<keyword evidence="1" id="KW-0812">Transmembrane</keyword>
<feature type="transmembrane region" description="Helical" evidence="1">
    <location>
        <begin position="356"/>
        <end position="381"/>
    </location>
</feature>
<feature type="transmembrane region" description="Helical" evidence="1">
    <location>
        <begin position="253"/>
        <end position="271"/>
    </location>
</feature>
<feature type="transmembrane region" description="Helical" evidence="1">
    <location>
        <begin position="126"/>
        <end position="149"/>
    </location>
</feature>
<keyword evidence="1" id="KW-0472">Membrane</keyword>
<feature type="transmembrane region" description="Helical" evidence="1">
    <location>
        <begin position="12"/>
        <end position="30"/>
    </location>
</feature>
<dbReference type="RefSeq" id="WP_305996974.1">
    <property type="nucleotide sequence ID" value="NZ_JAVALS010000009.1"/>
</dbReference>
<keyword evidence="1" id="KW-1133">Transmembrane helix</keyword>
<feature type="transmembrane region" description="Helical" evidence="1">
    <location>
        <begin position="291"/>
        <end position="312"/>
    </location>
</feature>
<sequence length="533" mass="55487">MYIPQELAPFAPLGMGLAVIAVLFLLFRYASFGDARGTTAATAFRHARTVGVVGWFASSLQPAMTFWQVPVRGQGPPVSPWTLFVPVILVLAVHLVGQLSYPGNRRRVRVAELHVRRMKDFLPRKLAAVTAVIFVAAAVTIVSVAGVLARPATPAVTTEAYTLPAVPGSLAGTTVAAWLGAAWLALLLGTWGVLLLITRRHPVTGPSGEENSALRTVSMNRLLRTVATIAAGLGATAWTMADVPPPGTTSYTNVGVILNLLILLLMWWWPVGKAPSHGVPSPDPALRRRRLALAPLFPLGLVMAALALLAVLNDLGSMAVAIVCAGGFAGLLWNAYCATRTPTTTPSTGTPGALALGWRTITVVAGCGALTAAALGASWLAALTPPSGTYMPEPQVPDGRALGVLTIATTGAVIVAATAVLTAAFLVRRIMAGPGSRGVEGGPAGLARTHVLRLSCWGGAVLLTVSAMALLEAVRPFRMYQTDPEGSMTYIMVDASGITSTLLMVAAILLWAFSAAASMSSAPAPRVYERHPA</sequence>
<keyword evidence="3" id="KW-1185">Reference proteome</keyword>
<feature type="transmembrane region" description="Helical" evidence="1">
    <location>
        <begin position="81"/>
        <end position="101"/>
    </location>
</feature>
<feature type="transmembrane region" description="Helical" evidence="1">
    <location>
        <begin position="169"/>
        <end position="197"/>
    </location>
</feature>
<evidence type="ECO:0000313" key="3">
    <source>
        <dbReference type="Proteomes" id="UP001232725"/>
    </source>
</evidence>
<reference evidence="2 3" key="1">
    <citation type="submission" date="2023-08" db="EMBL/GenBank/DDBJ databases">
        <title>Arthrobacter horti sp. nov., isolated from forest soil.</title>
        <authorList>
            <person name="Park M."/>
        </authorList>
    </citation>
    <scope>NUCLEOTIDE SEQUENCE [LARGE SCALE GENOMIC DNA]</scope>
    <source>
        <strain evidence="2 3">YJM1</strain>
    </source>
</reference>
<name>A0ABT9IQQ7_9MICC</name>
<dbReference type="EMBL" id="JAVALS010000009">
    <property type="protein sequence ID" value="MDP5227920.1"/>
    <property type="molecule type" value="Genomic_DNA"/>
</dbReference>
<organism evidence="2 3">
    <name type="scientific">Arthrobacter horti</name>
    <dbReference type="NCBI Taxonomy" id="3068273"/>
    <lineage>
        <taxon>Bacteria</taxon>
        <taxon>Bacillati</taxon>
        <taxon>Actinomycetota</taxon>
        <taxon>Actinomycetes</taxon>
        <taxon>Micrococcales</taxon>
        <taxon>Micrococcaceae</taxon>
        <taxon>Arthrobacter</taxon>
    </lineage>
</organism>
<feature type="transmembrane region" description="Helical" evidence="1">
    <location>
        <begin position="491"/>
        <end position="513"/>
    </location>
</feature>
<feature type="transmembrane region" description="Helical" evidence="1">
    <location>
        <begin position="451"/>
        <end position="471"/>
    </location>
</feature>
<feature type="transmembrane region" description="Helical" evidence="1">
    <location>
        <begin position="318"/>
        <end position="336"/>
    </location>
</feature>
<gene>
    <name evidence="2" type="ORF">Q9R02_12200</name>
</gene>
<protein>
    <submittedName>
        <fullName evidence="2">Uncharacterized protein</fullName>
    </submittedName>
</protein>
<feature type="transmembrane region" description="Helical" evidence="1">
    <location>
        <begin position="50"/>
        <end position="69"/>
    </location>
</feature>
<feature type="transmembrane region" description="Helical" evidence="1">
    <location>
        <begin position="222"/>
        <end position="241"/>
    </location>
</feature>
<feature type="transmembrane region" description="Helical" evidence="1">
    <location>
        <begin position="401"/>
        <end position="427"/>
    </location>
</feature>
<accession>A0ABT9IQQ7</accession>
<evidence type="ECO:0000313" key="2">
    <source>
        <dbReference type="EMBL" id="MDP5227920.1"/>
    </source>
</evidence>
<evidence type="ECO:0000256" key="1">
    <source>
        <dbReference type="SAM" id="Phobius"/>
    </source>
</evidence>
<dbReference type="Proteomes" id="UP001232725">
    <property type="component" value="Unassembled WGS sequence"/>
</dbReference>
<comment type="caution">
    <text evidence="2">The sequence shown here is derived from an EMBL/GenBank/DDBJ whole genome shotgun (WGS) entry which is preliminary data.</text>
</comment>
<proteinExistence type="predicted"/>